<dbReference type="PANTHER" id="PTHR44845:SF4">
    <property type="entry name" value="NONRIBOSOMAL PEPTIDE SYNTHASE INPA"/>
    <property type="match status" value="1"/>
</dbReference>
<dbReference type="SMART" id="SM00823">
    <property type="entry name" value="PKS_PP"/>
    <property type="match status" value="1"/>
</dbReference>
<protein>
    <submittedName>
        <fullName evidence="4">Unannotated protein</fullName>
    </submittedName>
</protein>
<evidence type="ECO:0000259" key="3">
    <source>
        <dbReference type="PROSITE" id="PS50075"/>
    </source>
</evidence>
<dbReference type="InterPro" id="IPR020806">
    <property type="entry name" value="PKS_PP-bd"/>
</dbReference>
<dbReference type="InterPro" id="IPR045851">
    <property type="entry name" value="AMP-bd_C_sf"/>
</dbReference>
<dbReference type="AlphaFoldDB" id="A0A6J7PFC8"/>
<feature type="domain" description="Carrier" evidence="3">
    <location>
        <begin position="338"/>
        <end position="413"/>
    </location>
</feature>
<dbReference type="InterPro" id="IPR036736">
    <property type="entry name" value="ACP-like_sf"/>
</dbReference>
<dbReference type="InterPro" id="IPR001031">
    <property type="entry name" value="Thioesterase"/>
</dbReference>
<accession>A0A6J7PFC8</accession>
<keyword evidence="1" id="KW-0596">Phosphopantetheine</keyword>
<dbReference type="SUPFAM" id="SSF53474">
    <property type="entry name" value="alpha/beta-Hydrolases"/>
    <property type="match status" value="1"/>
</dbReference>
<dbReference type="PROSITE" id="PS00012">
    <property type="entry name" value="PHOSPHOPANTETHEINE"/>
    <property type="match status" value="1"/>
</dbReference>
<dbReference type="GO" id="GO:0031177">
    <property type="term" value="F:phosphopantetheine binding"/>
    <property type="evidence" value="ECO:0007669"/>
    <property type="project" value="InterPro"/>
</dbReference>
<dbReference type="PROSITE" id="PS50075">
    <property type="entry name" value="CARRIER"/>
    <property type="match status" value="1"/>
</dbReference>
<dbReference type="Pfam" id="PF00975">
    <property type="entry name" value="Thioesterase"/>
    <property type="match status" value="1"/>
</dbReference>
<gene>
    <name evidence="4" type="ORF">UFOPK3992_00699</name>
</gene>
<dbReference type="Gene3D" id="1.10.1200.10">
    <property type="entry name" value="ACP-like"/>
    <property type="match status" value="1"/>
</dbReference>
<dbReference type="Pfam" id="PF00550">
    <property type="entry name" value="PP-binding"/>
    <property type="match status" value="1"/>
</dbReference>
<dbReference type="InterPro" id="IPR006162">
    <property type="entry name" value="Ppantetheine_attach_site"/>
</dbReference>
<evidence type="ECO:0000256" key="1">
    <source>
        <dbReference type="ARBA" id="ARBA00022450"/>
    </source>
</evidence>
<dbReference type="InterPro" id="IPR042099">
    <property type="entry name" value="ANL_N_sf"/>
</dbReference>
<dbReference type="InterPro" id="IPR009081">
    <property type="entry name" value="PP-bd_ACP"/>
</dbReference>
<keyword evidence="2" id="KW-0597">Phosphoprotein</keyword>
<dbReference type="PANTHER" id="PTHR44845">
    <property type="entry name" value="CARRIER DOMAIN-CONTAINING PROTEIN"/>
    <property type="match status" value="1"/>
</dbReference>
<dbReference type="InterPro" id="IPR025110">
    <property type="entry name" value="AMP-bd_C"/>
</dbReference>
<reference evidence="4" key="1">
    <citation type="submission" date="2020-05" db="EMBL/GenBank/DDBJ databases">
        <authorList>
            <person name="Chiriac C."/>
            <person name="Salcher M."/>
            <person name="Ghai R."/>
            <person name="Kavagutti S V."/>
        </authorList>
    </citation>
    <scope>NUCLEOTIDE SEQUENCE</scope>
</reference>
<evidence type="ECO:0000313" key="4">
    <source>
        <dbReference type="EMBL" id="CAB5001903.1"/>
    </source>
</evidence>
<dbReference type="EMBL" id="CAFBOZ010000082">
    <property type="protein sequence ID" value="CAB5001903.1"/>
    <property type="molecule type" value="Genomic_DNA"/>
</dbReference>
<sequence>MHDVMQYTNSVHFSQLDVTSGIYSPGVNGAIRDIYGALLNGGCLCMVDLRRDGYTVASARMAQAGITIFHAMPPVLRSLLSEVHDRSMMQQVRLAYVAGDRFWGSDVRLLRDALPDDALLYTGIGSTECATLYRQWFVPPDWPVHEGLIPVGCAVPDREVRLVGDQGLIEVTSAYLARGYWNDAELTEQVFTSSGGDPQQVTFHTGDRGQLRPDGLLEFVGRADRQVKIRGYRVEVAEIETVLRSVDGVTDAAVVARGEGESCHLVALVEAGDAQVTSRTVASVLEGRLPAYMRPTSTVVMPSLPRLGNGKLDTQRLGVLADQSLASVAAGTPSADVPSDDEVLTRVVAEWTRVLGVAAAGEDDSWTASGGDSLMALELIVALETSFGVELPADLVSDDATPATLSVLVRSWLDPATASDESRAEVGAFFIVPWAPGASIHDRRLAEALSSHFRVEILPLTTLDDELKRVHSIPDLARESVAFITASTPVETPIFLVGVSFGGRVAVELAWQLRVQGREVAMVGVGDIASDGGYQLLSRRAWAAWAQSGSDAARWLRVTRHMQAQMRVGVGWTIRSMARLSWQAPFRATTRAGVAVFGDSFRGGALAAIRQSQVPSWQIPDYPGELVLFLTDDTATLLSDAGPTLGWEQHAKSVRVVPLEGHHTEFHGEEYGPAFAQRVLAVALESAQAPRT</sequence>
<dbReference type="SUPFAM" id="SSF47336">
    <property type="entry name" value="ACP-like"/>
    <property type="match status" value="1"/>
</dbReference>
<organism evidence="4">
    <name type="scientific">freshwater metagenome</name>
    <dbReference type="NCBI Taxonomy" id="449393"/>
    <lineage>
        <taxon>unclassified sequences</taxon>
        <taxon>metagenomes</taxon>
        <taxon>ecological metagenomes</taxon>
    </lineage>
</organism>
<dbReference type="Pfam" id="PF13193">
    <property type="entry name" value="AMP-binding_C"/>
    <property type="match status" value="1"/>
</dbReference>
<dbReference type="InterPro" id="IPR029058">
    <property type="entry name" value="AB_hydrolase_fold"/>
</dbReference>
<evidence type="ECO:0000256" key="2">
    <source>
        <dbReference type="ARBA" id="ARBA00022553"/>
    </source>
</evidence>
<dbReference type="Gene3D" id="3.40.50.1820">
    <property type="entry name" value="alpha/beta hydrolase"/>
    <property type="match status" value="1"/>
</dbReference>
<name>A0A6J7PFC8_9ZZZZ</name>
<proteinExistence type="predicted"/>
<dbReference type="SUPFAM" id="SSF56801">
    <property type="entry name" value="Acetyl-CoA synthetase-like"/>
    <property type="match status" value="1"/>
</dbReference>
<dbReference type="Gene3D" id="3.40.50.12780">
    <property type="entry name" value="N-terminal domain of ligase-like"/>
    <property type="match status" value="1"/>
</dbReference>
<dbReference type="Gene3D" id="3.30.300.30">
    <property type="match status" value="1"/>
</dbReference>